<protein>
    <recommendedName>
        <fullName evidence="3">Nucleotidyl transferase domain-containing protein</fullName>
    </recommendedName>
</protein>
<dbReference type="Pfam" id="PF00483">
    <property type="entry name" value="NTP_transferase"/>
    <property type="match status" value="1"/>
</dbReference>
<dbReference type="PANTHER" id="PTHR43584:SF8">
    <property type="entry name" value="N-ACETYLMURAMATE ALPHA-1-PHOSPHATE URIDYLYLTRANSFERASE"/>
    <property type="match status" value="1"/>
</dbReference>
<dbReference type="InterPro" id="IPR050065">
    <property type="entry name" value="GlmU-like"/>
</dbReference>
<feature type="domain" description="Nucleotidyl transferase" evidence="3">
    <location>
        <begin position="11"/>
        <end position="204"/>
    </location>
</feature>
<accession>A0A382F639</accession>
<dbReference type="SUPFAM" id="SSF53448">
    <property type="entry name" value="Nucleotide-diphospho-sugar transferases"/>
    <property type="match status" value="1"/>
</dbReference>
<dbReference type="EMBL" id="UINC01047825">
    <property type="protein sequence ID" value="SVB57581.1"/>
    <property type="molecule type" value="Genomic_DNA"/>
</dbReference>
<organism evidence="4">
    <name type="scientific">marine metagenome</name>
    <dbReference type="NCBI Taxonomy" id="408172"/>
    <lineage>
        <taxon>unclassified sequences</taxon>
        <taxon>metagenomes</taxon>
        <taxon>ecological metagenomes</taxon>
    </lineage>
</organism>
<evidence type="ECO:0000256" key="2">
    <source>
        <dbReference type="ARBA" id="ARBA00022695"/>
    </source>
</evidence>
<evidence type="ECO:0000256" key="1">
    <source>
        <dbReference type="ARBA" id="ARBA00022679"/>
    </source>
</evidence>
<proteinExistence type="predicted"/>
<name>A0A382F639_9ZZZZ</name>
<keyword evidence="2" id="KW-0548">Nucleotidyltransferase</keyword>
<gene>
    <name evidence="4" type="ORF">METZ01_LOCUS210435</name>
</gene>
<keyword evidence="1" id="KW-0808">Transferase</keyword>
<dbReference type="Gene3D" id="3.90.550.10">
    <property type="entry name" value="Spore Coat Polysaccharide Biosynthesis Protein SpsA, Chain A"/>
    <property type="match status" value="1"/>
</dbReference>
<dbReference type="InterPro" id="IPR029044">
    <property type="entry name" value="Nucleotide-diphossugar_trans"/>
</dbReference>
<dbReference type="GO" id="GO:0016779">
    <property type="term" value="F:nucleotidyltransferase activity"/>
    <property type="evidence" value="ECO:0007669"/>
    <property type="project" value="UniProtKB-KW"/>
</dbReference>
<evidence type="ECO:0000313" key="4">
    <source>
        <dbReference type="EMBL" id="SVB57581.1"/>
    </source>
</evidence>
<dbReference type="InterPro" id="IPR005835">
    <property type="entry name" value="NTP_transferase_dom"/>
</dbReference>
<evidence type="ECO:0000259" key="3">
    <source>
        <dbReference type="Pfam" id="PF00483"/>
    </source>
</evidence>
<sequence>MIEKMQIIIPMTGSGTRFREAGYSRLKPFIEIHNKPIIEWVVEMFKGDDKENIVFICRREHLQTLDYVKNELLRIASESTIFCIEEWENRGPAFDILKAAEVIKDNLPIIVSYCDYYMHWDYANFKKNIAIRKCDGSIPCYTGFHPNLIPEKNLYGTCKVDKKNNLIEIREKFSWHEDKTKDLHSPGVFYFKSGEILKKYCQEMIHAKEEINGEYYMSLPFNYLVKDGLEVWCPSNVVQFCQWGNPEDLEDYLLWINSIRKNKRVE</sequence>
<dbReference type="AlphaFoldDB" id="A0A382F639"/>
<reference evidence="4" key="1">
    <citation type="submission" date="2018-05" db="EMBL/GenBank/DDBJ databases">
        <authorList>
            <person name="Lanie J.A."/>
            <person name="Ng W.-L."/>
            <person name="Kazmierczak K.M."/>
            <person name="Andrzejewski T.M."/>
            <person name="Davidsen T.M."/>
            <person name="Wayne K.J."/>
            <person name="Tettelin H."/>
            <person name="Glass J.I."/>
            <person name="Rusch D."/>
            <person name="Podicherti R."/>
            <person name="Tsui H.-C.T."/>
            <person name="Winkler M.E."/>
        </authorList>
    </citation>
    <scope>NUCLEOTIDE SEQUENCE</scope>
</reference>
<dbReference type="PANTHER" id="PTHR43584">
    <property type="entry name" value="NUCLEOTIDYL TRANSFERASE"/>
    <property type="match status" value="1"/>
</dbReference>